<reference evidence="1 2" key="1">
    <citation type="journal article" date="2021" name="Hortic Res">
        <title>Chromosome-scale assembly of the Dendrobium chrysotoxum genome enhances the understanding of orchid evolution.</title>
        <authorList>
            <person name="Zhang Y."/>
            <person name="Zhang G.Q."/>
            <person name="Zhang D."/>
            <person name="Liu X.D."/>
            <person name="Xu X.Y."/>
            <person name="Sun W.H."/>
            <person name="Yu X."/>
            <person name="Zhu X."/>
            <person name="Wang Z.W."/>
            <person name="Zhao X."/>
            <person name="Zhong W.Y."/>
            <person name="Chen H."/>
            <person name="Yin W.L."/>
            <person name="Huang T."/>
            <person name="Niu S.C."/>
            <person name="Liu Z.J."/>
        </authorList>
    </citation>
    <scope>NUCLEOTIDE SEQUENCE [LARGE SCALE GENOMIC DNA]</scope>
    <source>
        <strain evidence="1">Lindl</strain>
    </source>
</reference>
<evidence type="ECO:0000313" key="1">
    <source>
        <dbReference type="EMBL" id="KAH0468982.1"/>
    </source>
</evidence>
<name>A0AAV7HKP8_DENCH</name>
<dbReference type="Proteomes" id="UP000775213">
    <property type="component" value="Unassembled WGS sequence"/>
</dbReference>
<organism evidence="1 2">
    <name type="scientific">Dendrobium chrysotoxum</name>
    <name type="common">Orchid</name>
    <dbReference type="NCBI Taxonomy" id="161865"/>
    <lineage>
        <taxon>Eukaryota</taxon>
        <taxon>Viridiplantae</taxon>
        <taxon>Streptophyta</taxon>
        <taxon>Embryophyta</taxon>
        <taxon>Tracheophyta</taxon>
        <taxon>Spermatophyta</taxon>
        <taxon>Magnoliopsida</taxon>
        <taxon>Liliopsida</taxon>
        <taxon>Asparagales</taxon>
        <taxon>Orchidaceae</taxon>
        <taxon>Epidendroideae</taxon>
        <taxon>Malaxideae</taxon>
        <taxon>Dendrobiinae</taxon>
        <taxon>Dendrobium</taxon>
    </lineage>
</organism>
<protein>
    <submittedName>
        <fullName evidence="1">Uncharacterized protein</fullName>
    </submittedName>
</protein>
<accession>A0AAV7HKP8</accession>
<sequence length="77" mass="8385">MASSNIGKKRLLKVAGGMPRISELRSAAGGRRGLASWRMVGEFGKAATMADLGLLWRLFLRQPPPIGTSRRVPPRVQ</sequence>
<dbReference type="AlphaFoldDB" id="A0AAV7HKP8"/>
<dbReference type="EMBL" id="JAGFBR010000003">
    <property type="protein sequence ID" value="KAH0468982.1"/>
    <property type="molecule type" value="Genomic_DNA"/>
</dbReference>
<proteinExistence type="predicted"/>
<gene>
    <name evidence="1" type="ORF">IEQ34_002214</name>
</gene>
<evidence type="ECO:0000313" key="2">
    <source>
        <dbReference type="Proteomes" id="UP000775213"/>
    </source>
</evidence>
<comment type="caution">
    <text evidence="1">The sequence shown here is derived from an EMBL/GenBank/DDBJ whole genome shotgun (WGS) entry which is preliminary data.</text>
</comment>
<keyword evidence="2" id="KW-1185">Reference proteome</keyword>